<evidence type="ECO:0000256" key="4">
    <source>
        <dbReference type="ARBA" id="ARBA00022475"/>
    </source>
</evidence>
<dbReference type="STRING" id="558155.SAMN04487911_11650"/>
<dbReference type="Gene3D" id="3.30.1150.10">
    <property type="match status" value="1"/>
</dbReference>
<keyword evidence="9 10" id="KW-0472">Membrane</keyword>
<dbReference type="EMBL" id="FQYX01000016">
    <property type="protein sequence ID" value="SHJ29853.1"/>
    <property type="molecule type" value="Genomic_DNA"/>
</dbReference>
<protein>
    <submittedName>
        <fullName evidence="12">Protein TonB</fullName>
    </submittedName>
</protein>
<dbReference type="Pfam" id="PF03544">
    <property type="entry name" value="TonB_C"/>
    <property type="match status" value="1"/>
</dbReference>
<organism evidence="12 13">
    <name type="scientific">Arenibacter nanhaiticus</name>
    <dbReference type="NCBI Taxonomy" id="558155"/>
    <lineage>
        <taxon>Bacteria</taxon>
        <taxon>Pseudomonadati</taxon>
        <taxon>Bacteroidota</taxon>
        <taxon>Flavobacteriia</taxon>
        <taxon>Flavobacteriales</taxon>
        <taxon>Flavobacteriaceae</taxon>
        <taxon>Arenibacter</taxon>
    </lineage>
</organism>
<dbReference type="SUPFAM" id="SSF74653">
    <property type="entry name" value="TolA/TonB C-terminal domain"/>
    <property type="match status" value="1"/>
</dbReference>
<evidence type="ECO:0000256" key="2">
    <source>
        <dbReference type="ARBA" id="ARBA00006555"/>
    </source>
</evidence>
<dbReference type="PANTHER" id="PTHR33446">
    <property type="entry name" value="PROTEIN TONB-RELATED"/>
    <property type="match status" value="1"/>
</dbReference>
<dbReference type="GO" id="GO:0015031">
    <property type="term" value="P:protein transport"/>
    <property type="evidence" value="ECO:0007669"/>
    <property type="project" value="UniProtKB-KW"/>
</dbReference>
<evidence type="ECO:0000256" key="3">
    <source>
        <dbReference type="ARBA" id="ARBA00022448"/>
    </source>
</evidence>
<keyword evidence="3" id="KW-0813">Transport</keyword>
<evidence type="ECO:0000259" key="11">
    <source>
        <dbReference type="PROSITE" id="PS52015"/>
    </source>
</evidence>
<dbReference type="GO" id="GO:0031992">
    <property type="term" value="F:energy transducer activity"/>
    <property type="evidence" value="ECO:0007669"/>
    <property type="project" value="TreeGrafter"/>
</dbReference>
<dbReference type="InterPro" id="IPR037682">
    <property type="entry name" value="TonB_C"/>
</dbReference>
<name>A0A1M6I5X7_9FLAO</name>
<dbReference type="InterPro" id="IPR051045">
    <property type="entry name" value="TonB-dependent_transducer"/>
</dbReference>
<reference evidence="12 13" key="1">
    <citation type="submission" date="2016-11" db="EMBL/GenBank/DDBJ databases">
        <authorList>
            <person name="Jaros S."/>
            <person name="Januszkiewicz K."/>
            <person name="Wedrychowicz H."/>
        </authorList>
    </citation>
    <scope>NUCLEOTIDE SEQUENCE [LARGE SCALE GENOMIC DNA]</scope>
    <source>
        <strain evidence="12 13">CGMCC 1.8863</strain>
    </source>
</reference>
<evidence type="ECO:0000313" key="13">
    <source>
        <dbReference type="Proteomes" id="UP000184231"/>
    </source>
</evidence>
<evidence type="ECO:0000256" key="8">
    <source>
        <dbReference type="ARBA" id="ARBA00022989"/>
    </source>
</evidence>
<dbReference type="GO" id="GO:0098797">
    <property type="term" value="C:plasma membrane protein complex"/>
    <property type="evidence" value="ECO:0007669"/>
    <property type="project" value="TreeGrafter"/>
</dbReference>
<proteinExistence type="inferred from homology"/>
<keyword evidence="7" id="KW-0653">Protein transport</keyword>
<evidence type="ECO:0000256" key="10">
    <source>
        <dbReference type="SAM" id="Phobius"/>
    </source>
</evidence>
<comment type="similarity">
    <text evidence="2">Belongs to the TonB family.</text>
</comment>
<keyword evidence="13" id="KW-1185">Reference proteome</keyword>
<accession>A0A1M6I5X7</accession>
<evidence type="ECO:0000256" key="7">
    <source>
        <dbReference type="ARBA" id="ARBA00022927"/>
    </source>
</evidence>
<dbReference type="PROSITE" id="PS52015">
    <property type="entry name" value="TONB_CTD"/>
    <property type="match status" value="1"/>
</dbReference>
<keyword evidence="6 10" id="KW-0812">Transmembrane</keyword>
<keyword evidence="8 10" id="KW-1133">Transmembrane helix</keyword>
<feature type="transmembrane region" description="Helical" evidence="10">
    <location>
        <begin position="16"/>
        <end position="34"/>
    </location>
</feature>
<dbReference type="PANTHER" id="PTHR33446:SF2">
    <property type="entry name" value="PROTEIN TONB"/>
    <property type="match status" value="1"/>
</dbReference>
<dbReference type="OrthoDB" id="1522859at2"/>
<evidence type="ECO:0000256" key="1">
    <source>
        <dbReference type="ARBA" id="ARBA00004383"/>
    </source>
</evidence>
<keyword evidence="4" id="KW-1003">Cell membrane</keyword>
<gene>
    <name evidence="12" type="ORF">SAMN04487911_11650</name>
</gene>
<evidence type="ECO:0000256" key="9">
    <source>
        <dbReference type="ARBA" id="ARBA00023136"/>
    </source>
</evidence>
<evidence type="ECO:0000313" key="12">
    <source>
        <dbReference type="EMBL" id="SHJ29853.1"/>
    </source>
</evidence>
<dbReference type="Proteomes" id="UP000184231">
    <property type="component" value="Unassembled WGS sequence"/>
</dbReference>
<evidence type="ECO:0000256" key="6">
    <source>
        <dbReference type="ARBA" id="ARBA00022692"/>
    </source>
</evidence>
<dbReference type="InterPro" id="IPR006260">
    <property type="entry name" value="TonB/TolA_C"/>
</dbReference>
<feature type="domain" description="TonB C-terminal" evidence="11">
    <location>
        <begin position="152"/>
        <end position="241"/>
    </location>
</feature>
<dbReference type="GO" id="GO:0055085">
    <property type="term" value="P:transmembrane transport"/>
    <property type="evidence" value="ECO:0007669"/>
    <property type="project" value="InterPro"/>
</dbReference>
<dbReference type="RefSeq" id="WP_072764782.1">
    <property type="nucleotide sequence ID" value="NZ_FQYX01000016.1"/>
</dbReference>
<dbReference type="NCBIfam" id="TIGR01352">
    <property type="entry name" value="tonB_Cterm"/>
    <property type="match status" value="1"/>
</dbReference>
<sequence>MEIKKNPKADLNKKSGLFFVIGLAVVLLLVWRALEYKSYPKEKTYIQTIAVADYLEEEAPVTEALNTPPPPPPPAAPAIIEVVEDIAEIEETIIKSTEVSQETVVEKPPLKAEEIILVEEEEEVPEVPFAVIEDVPVFPGCKGKSNEEQKECFQKKIQEHVQKNFSYPEVAVEMGIQGKVYVQFIIDDKGNIGNVRTRGPNKLLEKEADRIISLLPQMSPGRQRGRPVKVPYTIPITFRLQ</sequence>
<comment type="subcellular location">
    <subcellularLocation>
        <location evidence="1">Cell inner membrane</location>
        <topology evidence="1">Single-pass membrane protein</topology>
        <orientation evidence="1">Periplasmic side</orientation>
    </subcellularLocation>
</comment>
<dbReference type="AlphaFoldDB" id="A0A1M6I5X7"/>
<evidence type="ECO:0000256" key="5">
    <source>
        <dbReference type="ARBA" id="ARBA00022519"/>
    </source>
</evidence>
<keyword evidence="5" id="KW-0997">Cell inner membrane</keyword>